<gene>
    <name evidence="1" type="ORF">DI565_14035</name>
</gene>
<organism evidence="1 2">
    <name type="scientific">Ancylobacter novellus</name>
    <name type="common">Thiobacillus novellus</name>
    <dbReference type="NCBI Taxonomy" id="921"/>
    <lineage>
        <taxon>Bacteria</taxon>
        <taxon>Pseudomonadati</taxon>
        <taxon>Pseudomonadota</taxon>
        <taxon>Alphaproteobacteria</taxon>
        <taxon>Hyphomicrobiales</taxon>
        <taxon>Xanthobacteraceae</taxon>
        <taxon>Ancylobacter</taxon>
    </lineage>
</organism>
<accession>A0A2W5M1T0</accession>
<name>A0A2W5M1T0_ANCNO</name>
<evidence type="ECO:0000313" key="2">
    <source>
        <dbReference type="Proteomes" id="UP000249577"/>
    </source>
</evidence>
<dbReference type="Proteomes" id="UP000249577">
    <property type="component" value="Unassembled WGS sequence"/>
</dbReference>
<comment type="caution">
    <text evidence="1">The sequence shown here is derived from an EMBL/GenBank/DDBJ whole genome shotgun (WGS) entry which is preliminary data.</text>
</comment>
<proteinExistence type="predicted"/>
<sequence>MIDDKAGYKRERSYVFEKYGKSVKTCHVAHVKRTLGLTRGTAPNRIDQARGVYDCPPDLWPMVEEAVRHVHGVK</sequence>
<evidence type="ECO:0000313" key="1">
    <source>
        <dbReference type="EMBL" id="PZQ13657.1"/>
    </source>
</evidence>
<reference evidence="1 2" key="1">
    <citation type="submission" date="2017-08" db="EMBL/GenBank/DDBJ databases">
        <title>Infants hospitalized years apart are colonized by the same room-sourced microbial strains.</title>
        <authorList>
            <person name="Brooks B."/>
            <person name="Olm M.R."/>
            <person name="Firek B.A."/>
            <person name="Baker R."/>
            <person name="Thomas B.C."/>
            <person name="Morowitz M.J."/>
            <person name="Banfield J.F."/>
        </authorList>
    </citation>
    <scope>NUCLEOTIDE SEQUENCE [LARGE SCALE GENOMIC DNA]</scope>
    <source>
        <strain evidence="1">S2_005_003_R2_43</strain>
    </source>
</reference>
<dbReference type="EMBL" id="QFPN01000007">
    <property type="protein sequence ID" value="PZQ13657.1"/>
    <property type="molecule type" value="Genomic_DNA"/>
</dbReference>
<protein>
    <submittedName>
        <fullName evidence="1">Uncharacterized protein</fullName>
    </submittedName>
</protein>
<dbReference type="AlphaFoldDB" id="A0A2W5M1T0"/>